<keyword evidence="2" id="KW-0472">Membrane</keyword>
<evidence type="ECO:0000256" key="1">
    <source>
        <dbReference type="SAM" id="MobiDB-lite"/>
    </source>
</evidence>
<feature type="compositionally biased region" description="Low complexity" evidence="1">
    <location>
        <begin position="829"/>
        <end position="846"/>
    </location>
</feature>
<feature type="compositionally biased region" description="Low complexity" evidence="1">
    <location>
        <begin position="221"/>
        <end position="233"/>
    </location>
</feature>
<feature type="compositionally biased region" description="Basic and acidic residues" evidence="1">
    <location>
        <begin position="290"/>
        <end position="300"/>
    </location>
</feature>
<feature type="compositionally biased region" description="Polar residues" evidence="1">
    <location>
        <begin position="129"/>
        <end position="141"/>
    </location>
</feature>
<feature type="region of interest" description="Disordered" evidence="1">
    <location>
        <begin position="170"/>
        <end position="367"/>
    </location>
</feature>
<keyword evidence="4" id="KW-1185">Reference proteome</keyword>
<dbReference type="PANTHER" id="PTHR37544">
    <property type="entry name" value="SPRAY-RELATED"/>
    <property type="match status" value="1"/>
</dbReference>
<feature type="transmembrane region" description="Helical" evidence="2">
    <location>
        <begin position="58"/>
        <end position="80"/>
    </location>
</feature>
<dbReference type="PANTHER" id="PTHR37544:SF3">
    <property type="entry name" value="SPRAY"/>
    <property type="match status" value="1"/>
</dbReference>
<dbReference type="Pfam" id="PF11915">
    <property type="entry name" value="DUF3433"/>
    <property type="match status" value="2"/>
</dbReference>
<feature type="compositionally biased region" description="Polar residues" evidence="1">
    <location>
        <begin position="104"/>
        <end position="119"/>
    </location>
</feature>
<comment type="caution">
    <text evidence="3">The sequence shown here is derived from an EMBL/GenBank/DDBJ whole genome shotgun (WGS) entry which is preliminary data.</text>
</comment>
<evidence type="ECO:0000256" key="2">
    <source>
        <dbReference type="SAM" id="Phobius"/>
    </source>
</evidence>
<feature type="compositionally biased region" description="Low complexity" evidence="1">
    <location>
        <begin position="1465"/>
        <end position="1478"/>
    </location>
</feature>
<feature type="region of interest" description="Disordered" evidence="1">
    <location>
        <begin position="1439"/>
        <end position="1490"/>
    </location>
</feature>
<organism evidence="3 4">
    <name type="scientific">Colletotrichum musicola</name>
    <dbReference type="NCBI Taxonomy" id="2175873"/>
    <lineage>
        <taxon>Eukaryota</taxon>
        <taxon>Fungi</taxon>
        <taxon>Dikarya</taxon>
        <taxon>Ascomycota</taxon>
        <taxon>Pezizomycotina</taxon>
        <taxon>Sordariomycetes</taxon>
        <taxon>Hypocreomycetidae</taxon>
        <taxon>Glomerellales</taxon>
        <taxon>Glomerellaceae</taxon>
        <taxon>Colletotrichum</taxon>
        <taxon>Colletotrichum orchidearum species complex</taxon>
    </lineage>
</organism>
<feature type="compositionally biased region" description="Low complexity" evidence="1">
    <location>
        <begin position="317"/>
        <end position="329"/>
    </location>
</feature>
<feature type="compositionally biased region" description="Polar residues" evidence="1">
    <location>
        <begin position="170"/>
        <end position="181"/>
    </location>
</feature>
<feature type="compositionally biased region" description="Basic and acidic residues" evidence="1">
    <location>
        <begin position="1374"/>
        <end position="1390"/>
    </location>
</feature>
<proteinExistence type="predicted"/>
<evidence type="ECO:0000313" key="4">
    <source>
        <dbReference type="Proteomes" id="UP000639643"/>
    </source>
</evidence>
<feature type="compositionally biased region" description="Basic and acidic residues" evidence="1">
    <location>
        <begin position="1439"/>
        <end position="1460"/>
    </location>
</feature>
<feature type="compositionally biased region" description="Polar residues" evidence="1">
    <location>
        <begin position="238"/>
        <end position="289"/>
    </location>
</feature>
<dbReference type="EMBL" id="WIGM01001075">
    <property type="protein sequence ID" value="KAF6805500.1"/>
    <property type="molecule type" value="Genomic_DNA"/>
</dbReference>
<feature type="transmembrane region" description="Helical" evidence="2">
    <location>
        <begin position="1155"/>
        <end position="1179"/>
    </location>
</feature>
<feature type="region of interest" description="Disordered" evidence="1">
    <location>
        <begin position="103"/>
        <end position="141"/>
    </location>
</feature>
<evidence type="ECO:0008006" key="5">
    <source>
        <dbReference type="Google" id="ProtNLM"/>
    </source>
</evidence>
<keyword evidence="2" id="KW-1133">Transmembrane helix</keyword>
<protein>
    <recommendedName>
        <fullName evidence="5">Zonadhesin</fullName>
    </recommendedName>
</protein>
<name>A0A8H6J3P3_9PEZI</name>
<gene>
    <name evidence="3" type="ORF">CMUS01_14598</name>
</gene>
<feature type="transmembrane region" description="Helical" evidence="2">
    <location>
        <begin position="981"/>
        <end position="1002"/>
    </location>
</feature>
<feature type="compositionally biased region" description="Polar residues" evidence="1">
    <location>
        <begin position="330"/>
        <end position="359"/>
    </location>
</feature>
<dbReference type="Proteomes" id="UP000639643">
    <property type="component" value="Unassembled WGS sequence"/>
</dbReference>
<evidence type="ECO:0000313" key="3">
    <source>
        <dbReference type="EMBL" id="KAF6805500.1"/>
    </source>
</evidence>
<feature type="transmembrane region" description="Helical" evidence="2">
    <location>
        <begin position="1113"/>
        <end position="1135"/>
    </location>
</feature>
<accession>A0A8H6J3P3</accession>
<reference evidence="3" key="1">
    <citation type="journal article" date="2020" name="Phytopathology">
        <title>Genome Sequence Resources of Colletotrichum truncatum, C. plurivorum, C. musicola, and C. sojae: Four Species Pathogenic to Soybean (Glycine max).</title>
        <authorList>
            <person name="Rogerio F."/>
            <person name="Boufleur T.R."/>
            <person name="Ciampi-Guillardi M."/>
            <person name="Sukno S.A."/>
            <person name="Thon M.R."/>
            <person name="Massola Junior N.S."/>
            <person name="Baroncelli R."/>
        </authorList>
    </citation>
    <scope>NUCLEOTIDE SEQUENCE</scope>
    <source>
        <strain evidence="3">LFN0074</strain>
    </source>
</reference>
<feature type="compositionally biased region" description="Polar residues" evidence="1">
    <location>
        <begin position="814"/>
        <end position="828"/>
    </location>
</feature>
<dbReference type="InterPro" id="IPR021840">
    <property type="entry name" value="DUF3433"/>
</dbReference>
<feature type="compositionally biased region" description="Polar residues" evidence="1">
    <location>
        <begin position="204"/>
        <end position="220"/>
    </location>
</feature>
<feature type="transmembrane region" description="Helical" evidence="2">
    <location>
        <begin position="1217"/>
        <end position="1236"/>
    </location>
</feature>
<sequence>MYQPPPADQSTFESQAQYNLQPTEDVEEEHILVGEKNQQQVYHVVEVPKRPNYRPKPLRWPFIACVIVLLSVLMALVIIARTTMPNSDSTATIEPRHLLEYRQDNGSSAGQPPAQTTDPEPTRLEAPVTLTSGGAVNTPSQVIVPSSTADLAKSEPQDPTSTTAWLEQTSAAPLTTQTLPSSAPPSVKEEDRPTATGKPVITSDVPSDTTERVVSSIQTQSERVSSSLEASSAPTIEPKTSTRLTVSESIERTPTTSVTEKTSIGDTTSVRGTTSARDMTSVRETTASTTEKDTISKTELRTSTTSDSDNMRINIDSTSKSSTGSAKATEVTSTEDLSNQRKAPSVITTTISQSPNTSPLPTPTRSDEIYSISVSTYTSTFTRPGSTLTYSTNSVSNITTTSSTVIRTTMPGSTGESTFTRTITTSTPKTITRSASTSYSMSTMTIPDTTETRTNTISDDDTTYFETTTRTVGRITTSSTGVILPGEEQTTFEQVEQTVTQTSAFVLPSTVSEYTSPVVNIIPTTIATVATTAMPGQIYVEVGTTEITKTYTIPGGNRDSPSQPPVIQVVTSVIDGEIETVVDKGKPETIVTNDGGVYTVAYTPTPEMRVTRQGGQETQMVITVTPSPEVANVAVPTTIDGTPTVVVIPQTLGTAGPAAFKDVPTTVDGKATVVKVPLTPEPVLLAVQTTIDGTPTVLLVKSTPTAPGFSPISLTVVSQVGGVTGVFTTTDAPETIKTTIDGKETTIVRTPEPRVFTSVSGGTKSTMMIVTTPTGTMPLSFTVITSVGGTLSTIVSTPKPTTFTTSISGTLRTITSTPKPTTRVSTRKPSTVVMTSTSTPTPSGSPDTIITEVERFSFTGGDYFVGKFLPVILAVMIAVPLRVIDLNAKLYQPFYALAQDGGALGRNSMTLQFDGLKGFLAPFEVLGQGHPVPFITTLMIWCSSMLAPLATEAIGMKLHGTCKITAIEGCGIQLGVSTMSAHALVALLALIIVLLLVLLYFLRNFETGLHANPWSIAGISSLARNAGIRSHHIDFKAGKAAMAEKRYGFGYFQNGQGREEYGIVHHDDDSRGLHDGAAASGALPAADDELTGEHQRAPRPKLRKPVPFIALTYWWRFLFIFFLTALFIIILYYHVTLTTRTSFKDFMDSQTFGVRFFFAALGVTIIFCWESIFVSIAIISPYHRMGRRSQPPERSILFTRPTNGFYGIYAAVKDGNVVLMLAAFMSILAEFLPILFANVPYNLTQTLTSHNVCARVSLAILALMLVTVVASLFIKWPEMPVDPRSIAGAMYYLNESRMLEDFEGLSKLDSGERERKVKELGRRYFYGSIAGTHGKRMGVESVEGVEDTAYTGGHWFNVTEQRREEEHEDEHEAVDEPRQDFSEGRYEPYRRPQPLGEHPPQLCLSNEQHDEQTHVLLDPFRDPEPQQEHLGAAQELHAEQEQAHHELQSVERGETQETETRNQAQEVQGGVQVEHVVPPGQPGYVEGGFI</sequence>
<feature type="region of interest" description="Disordered" evidence="1">
    <location>
        <begin position="1361"/>
        <end position="1403"/>
    </location>
</feature>
<feature type="transmembrane region" description="Helical" evidence="2">
    <location>
        <begin position="1256"/>
        <end position="1274"/>
    </location>
</feature>
<dbReference type="OrthoDB" id="5428901at2759"/>
<keyword evidence="2" id="KW-0812">Transmembrane</keyword>
<feature type="region of interest" description="Disordered" evidence="1">
    <location>
        <begin position="814"/>
        <end position="846"/>
    </location>
</feature>